<name>A0AAI8VFV2_9PEZI</name>
<dbReference type="EMBL" id="CAUWAG010000006">
    <property type="protein sequence ID" value="CAJ2504174.1"/>
    <property type="molecule type" value="Genomic_DNA"/>
</dbReference>
<dbReference type="AlphaFoldDB" id="A0AAI8VFV2"/>
<feature type="compositionally biased region" description="Acidic residues" evidence="1">
    <location>
        <begin position="250"/>
        <end position="259"/>
    </location>
</feature>
<gene>
    <name evidence="2" type="ORF">KHLLAP_LOCUS4642</name>
</gene>
<reference evidence="2" key="1">
    <citation type="submission" date="2023-10" db="EMBL/GenBank/DDBJ databases">
        <authorList>
            <person name="Hackl T."/>
        </authorList>
    </citation>
    <scope>NUCLEOTIDE SEQUENCE</scope>
</reference>
<protein>
    <submittedName>
        <fullName evidence="2">Uu.00g115680.m01.CDS01</fullName>
    </submittedName>
</protein>
<feature type="compositionally biased region" description="Basic and acidic residues" evidence="1">
    <location>
        <begin position="236"/>
        <end position="249"/>
    </location>
</feature>
<proteinExistence type="predicted"/>
<evidence type="ECO:0000313" key="3">
    <source>
        <dbReference type="Proteomes" id="UP001295740"/>
    </source>
</evidence>
<feature type="region of interest" description="Disordered" evidence="1">
    <location>
        <begin position="236"/>
        <end position="259"/>
    </location>
</feature>
<sequence>MPVFYKQAHFRPVPAPVGPLVIKVEMPIPPKPVRKEDPFLPASLKLEQDGPEFPGELDPLHRVVTGRVKLQEAARHVENIITRIDLPDTSIVEQRRLFAEAETRLNHLHAEIQAMVDAIRVRSRLLNKPRGAEADAGLSLQKDEVLDLRNNIQMLAMALRMKVADVRRRRNLKPSRPVPVPKETQKRWVYQIDEPCCYEHCKLGNLPDKGSPESPQFFEALDNWAYEQALLLKQKEDEAAKTGEGHETAETVDTEMVDA</sequence>
<dbReference type="Proteomes" id="UP001295740">
    <property type="component" value="Unassembled WGS sequence"/>
</dbReference>
<comment type="caution">
    <text evidence="2">The sequence shown here is derived from an EMBL/GenBank/DDBJ whole genome shotgun (WGS) entry which is preliminary data.</text>
</comment>
<evidence type="ECO:0000313" key="2">
    <source>
        <dbReference type="EMBL" id="CAJ2504174.1"/>
    </source>
</evidence>
<organism evidence="2 3">
    <name type="scientific">Anthostomella pinea</name>
    <dbReference type="NCBI Taxonomy" id="933095"/>
    <lineage>
        <taxon>Eukaryota</taxon>
        <taxon>Fungi</taxon>
        <taxon>Dikarya</taxon>
        <taxon>Ascomycota</taxon>
        <taxon>Pezizomycotina</taxon>
        <taxon>Sordariomycetes</taxon>
        <taxon>Xylariomycetidae</taxon>
        <taxon>Xylariales</taxon>
        <taxon>Xylariaceae</taxon>
        <taxon>Anthostomella</taxon>
    </lineage>
</organism>
<accession>A0AAI8VFV2</accession>
<keyword evidence="3" id="KW-1185">Reference proteome</keyword>
<evidence type="ECO:0000256" key="1">
    <source>
        <dbReference type="SAM" id="MobiDB-lite"/>
    </source>
</evidence>